<name>I0YQK0_COCSC</name>
<gene>
    <name evidence="1" type="ORF">COCSUDRAFT_33854</name>
</gene>
<dbReference type="RefSeq" id="XP_005645213.1">
    <property type="nucleotide sequence ID" value="XM_005645156.1"/>
</dbReference>
<reference evidence="1 2" key="1">
    <citation type="journal article" date="2012" name="Genome Biol.">
        <title>The genome of the polar eukaryotic microalga coccomyxa subellipsoidea reveals traits of cold adaptation.</title>
        <authorList>
            <person name="Blanc G."/>
            <person name="Agarkova I."/>
            <person name="Grimwood J."/>
            <person name="Kuo A."/>
            <person name="Brueggeman A."/>
            <person name="Dunigan D."/>
            <person name="Gurnon J."/>
            <person name="Ladunga I."/>
            <person name="Lindquist E."/>
            <person name="Lucas S."/>
            <person name="Pangilinan J."/>
            <person name="Proschold T."/>
            <person name="Salamov A."/>
            <person name="Schmutz J."/>
            <person name="Weeks D."/>
            <person name="Yamada T."/>
            <person name="Claverie J.M."/>
            <person name="Grigoriev I."/>
            <person name="Van Etten J."/>
            <person name="Lomsadze A."/>
            <person name="Borodovsky M."/>
        </authorList>
    </citation>
    <scope>NUCLEOTIDE SEQUENCE [LARGE SCALE GENOMIC DNA]</scope>
    <source>
        <strain evidence="1 2">C-169</strain>
    </source>
</reference>
<dbReference type="KEGG" id="csl:COCSUDRAFT_33854"/>
<organism evidence="1 2">
    <name type="scientific">Coccomyxa subellipsoidea (strain C-169)</name>
    <name type="common">Green microalga</name>
    <dbReference type="NCBI Taxonomy" id="574566"/>
    <lineage>
        <taxon>Eukaryota</taxon>
        <taxon>Viridiplantae</taxon>
        <taxon>Chlorophyta</taxon>
        <taxon>core chlorophytes</taxon>
        <taxon>Trebouxiophyceae</taxon>
        <taxon>Trebouxiophyceae incertae sedis</taxon>
        <taxon>Coccomyxaceae</taxon>
        <taxon>Coccomyxa</taxon>
        <taxon>Coccomyxa subellipsoidea</taxon>
    </lineage>
</organism>
<protein>
    <submittedName>
        <fullName evidence="1">Uncharacterized protein</fullName>
    </submittedName>
</protein>
<dbReference type="EMBL" id="AGSI01000014">
    <property type="protein sequence ID" value="EIE20669.1"/>
    <property type="molecule type" value="Genomic_DNA"/>
</dbReference>
<proteinExistence type="predicted"/>
<comment type="caution">
    <text evidence="1">The sequence shown here is derived from an EMBL/GenBank/DDBJ whole genome shotgun (WGS) entry which is preliminary data.</text>
</comment>
<dbReference type="AlphaFoldDB" id="I0YQK0"/>
<dbReference type="Proteomes" id="UP000007264">
    <property type="component" value="Unassembled WGS sequence"/>
</dbReference>
<evidence type="ECO:0000313" key="1">
    <source>
        <dbReference type="EMBL" id="EIE20669.1"/>
    </source>
</evidence>
<evidence type="ECO:0000313" key="2">
    <source>
        <dbReference type="Proteomes" id="UP000007264"/>
    </source>
</evidence>
<accession>I0YQK0</accession>
<sequence length="95" mass="10013">MHPRTQTSINCQKGLQAACGCMSVQPFAVIVKTAQILAITALLGETSKGGTQCPTMLAATCIAKLLHRAQLSGLQRHTWTGRCSRSCNQVKTAGG</sequence>
<dbReference type="GeneID" id="17038648"/>
<keyword evidence="2" id="KW-1185">Reference proteome</keyword>